<reference evidence="2" key="1">
    <citation type="submission" date="2019-08" db="EMBL/GenBank/DDBJ databases">
        <title>Three high-quality genomes provides insights into domestication of ducks.</title>
        <authorList>
            <person name="Hou Z.C."/>
            <person name="Zhu F."/>
            <person name="Yin Z.T."/>
            <person name="Zhang F."/>
        </authorList>
    </citation>
    <scope>NUCLEOTIDE SEQUENCE [LARGE SCALE GENOMIC DNA]</scope>
</reference>
<feature type="region of interest" description="Disordered" evidence="1">
    <location>
        <begin position="54"/>
        <end position="94"/>
    </location>
</feature>
<feature type="region of interest" description="Disordered" evidence="1">
    <location>
        <begin position="191"/>
        <end position="237"/>
    </location>
</feature>
<reference evidence="2" key="2">
    <citation type="submission" date="2025-08" db="UniProtKB">
        <authorList>
            <consortium name="Ensembl"/>
        </authorList>
    </citation>
    <scope>IDENTIFICATION</scope>
</reference>
<evidence type="ECO:0000313" key="3">
    <source>
        <dbReference type="Proteomes" id="UP000694400"/>
    </source>
</evidence>
<organism evidence="2 3">
    <name type="scientific">Anas platyrhynchos</name>
    <name type="common">Mallard</name>
    <name type="synonym">Anas boschas</name>
    <dbReference type="NCBI Taxonomy" id="8839"/>
    <lineage>
        <taxon>Eukaryota</taxon>
        <taxon>Metazoa</taxon>
        <taxon>Chordata</taxon>
        <taxon>Craniata</taxon>
        <taxon>Vertebrata</taxon>
        <taxon>Euteleostomi</taxon>
        <taxon>Archelosauria</taxon>
        <taxon>Archosauria</taxon>
        <taxon>Dinosauria</taxon>
        <taxon>Saurischia</taxon>
        <taxon>Theropoda</taxon>
        <taxon>Coelurosauria</taxon>
        <taxon>Aves</taxon>
        <taxon>Neognathae</taxon>
        <taxon>Galloanserae</taxon>
        <taxon>Anseriformes</taxon>
        <taxon>Anatidae</taxon>
        <taxon>Anatinae</taxon>
        <taxon>Anas</taxon>
    </lineage>
</organism>
<protein>
    <submittedName>
        <fullName evidence="2">Uncharacterized protein</fullName>
    </submittedName>
</protein>
<evidence type="ECO:0000313" key="2">
    <source>
        <dbReference type="Ensembl" id="ENSAPLP00020023633.1"/>
    </source>
</evidence>
<evidence type="ECO:0000256" key="1">
    <source>
        <dbReference type="SAM" id="MobiDB-lite"/>
    </source>
</evidence>
<dbReference type="Proteomes" id="UP000694400">
    <property type="component" value="Chromosome 19"/>
</dbReference>
<feature type="region of interest" description="Disordered" evidence="1">
    <location>
        <begin position="1"/>
        <end position="21"/>
    </location>
</feature>
<dbReference type="Ensembl" id="ENSAPLT00020025502.1">
    <property type="protein sequence ID" value="ENSAPLP00020023633.1"/>
    <property type="gene ID" value="ENSAPLG00020016395.1"/>
</dbReference>
<feature type="compositionally biased region" description="Low complexity" evidence="1">
    <location>
        <begin position="221"/>
        <end position="237"/>
    </location>
</feature>
<reference evidence="2" key="3">
    <citation type="submission" date="2025-09" db="UniProtKB">
        <authorList>
            <consortium name="Ensembl"/>
        </authorList>
    </citation>
    <scope>IDENTIFICATION</scope>
</reference>
<feature type="compositionally biased region" description="Pro residues" evidence="1">
    <location>
        <begin position="142"/>
        <end position="154"/>
    </location>
</feature>
<name>A0A8B9ZK79_ANAPL</name>
<proteinExistence type="predicted"/>
<feature type="region of interest" description="Disordered" evidence="1">
    <location>
        <begin position="135"/>
        <end position="160"/>
    </location>
</feature>
<dbReference type="AlphaFoldDB" id="A0A8B9ZK79"/>
<feature type="compositionally biased region" description="Polar residues" evidence="1">
    <location>
        <begin position="81"/>
        <end position="94"/>
    </location>
</feature>
<sequence length="237" mass="25227">MHKTCVPLLPGLTSPASNPSLPAPKHQQLLLLPAPSPVQLSRCSQSFLLPCPRPAAPTGARHRATAPLPARQQEEGGSRAAETQNHGRTGCESAQTGWLGRKALLTPLPYCQPSPAPPWPISAPKIPVDWQITHTMPHKQPHTPPAAPDPPPEAAPTSPSHAALELKLTSKMKCPLNSRQKNLRAHRYHFSGPAESCPGLPRANKPRAAPRCDHQELRPTGGQALPLAAPTLLPGGL</sequence>
<accession>A0A8B9ZK79</accession>